<reference evidence="2 3" key="1">
    <citation type="submission" date="2014-03" db="EMBL/GenBank/DDBJ databases">
        <authorList>
            <person name="Sibley D."/>
            <person name="Venepally P."/>
            <person name="Karamycheva S."/>
            <person name="Hadjithomas M."/>
            <person name="Khan A."/>
            <person name="Brunk B."/>
            <person name="Roos D."/>
            <person name="Caler E."/>
            <person name="Lorenzi H."/>
        </authorList>
    </citation>
    <scope>NUCLEOTIDE SEQUENCE [LARGE SCALE GENOMIC DNA]</scope>
    <source>
        <strain evidence="3">p89</strain>
    </source>
</reference>
<organism evidence="2 3">
    <name type="scientific">Toxoplasma gondii p89</name>
    <dbReference type="NCBI Taxonomy" id="943119"/>
    <lineage>
        <taxon>Eukaryota</taxon>
        <taxon>Sar</taxon>
        <taxon>Alveolata</taxon>
        <taxon>Apicomplexa</taxon>
        <taxon>Conoidasida</taxon>
        <taxon>Coccidia</taxon>
        <taxon>Eucoccidiorida</taxon>
        <taxon>Eimeriorina</taxon>
        <taxon>Sarcocystidae</taxon>
        <taxon>Toxoplasma</taxon>
    </lineage>
</organism>
<feature type="signal peptide" evidence="1">
    <location>
        <begin position="1"/>
        <end position="31"/>
    </location>
</feature>
<accession>A0A086J761</accession>
<keyword evidence="1" id="KW-0732">Signal</keyword>
<dbReference type="VEuPathDB" id="ToxoDB:TGP89_365370"/>
<comment type="caution">
    <text evidence="2">The sequence shown here is derived from an EMBL/GenBank/DDBJ whole genome shotgun (WGS) entry which is preliminary data.</text>
</comment>
<dbReference type="EMBL" id="AEYI02002514">
    <property type="protein sequence ID" value="KFG27979.1"/>
    <property type="molecule type" value="Genomic_DNA"/>
</dbReference>
<evidence type="ECO:0000256" key="1">
    <source>
        <dbReference type="SAM" id="SignalP"/>
    </source>
</evidence>
<dbReference type="Proteomes" id="UP000028828">
    <property type="component" value="Unassembled WGS sequence"/>
</dbReference>
<feature type="chain" id="PRO_5001808006" description="Transmembrane protein" evidence="1">
    <location>
        <begin position="32"/>
        <end position="141"/>
    </location>
</feature>
<proteinExistence type="predicted"/>
<evidence type="ECO:0008006" key="4">
    <source>
        <dbReference type="Google" id="ProtNLM"/>
    </source>
</evidence>
<dbReference type="AlphaFoldDB" id="A0A086J761"/>
<name>A0A086J761_TOXGO</name>
<evidence type="ECO:0000313" key="3">
    <source>
        <dbReference type="Proteomes" id="UP000028828"/>
    </source>
</evidence>
<sequence>MHRATVHSLVLWWTRWVIWSTLLIQSEDGWSKDWSLRVCVPLDYSTTVCRDALGRGMWGDGTRDGGRTDVRATDAWRKEGTKRQETPSVSWKHGRARMCVRKVAFYRTNGAAVGRDKLLHKATSAQRTAAVRGTVQLSHAW</sequence>
<evidence type="ECO:0000313" key="2">
    <source>
        <dbReference type="EMBL" id="KFG27979.1"/>
    </source>
</evidence>
<protein>
    <recommendedName>
        <fullName evidence="4">Transmembrane protein</fullName>
    </recommendedName>
</protein>
<gene>
    <name evidence="2" type="ORF">TGP89_365370</name>
</gene>